<evidence type="ECO:0000313" key="2">
    <source>
        <dbReference type="EMBL" id="SBR69373.1"/>
    </source>
</evidence>
<evidence type="ECO:0000256" key="1">
    <source>
        <dbReference type="SAM" id="MobiDB-lite"/>
    </source>
</evidence>
<feature type="region of interest" description="Disordered" evidence="1">
    <location>
        <begin position="51"/>
        <end position="90"/>
    </location>
</feature>
<reference evidence="2" key="2">
    <citation type="submission" date="2016-06" db="EMBL/GenBank/DDBJ databases">
        <title>The genome of a short-lived fish provides insights into sex chromosome evolution and the genetic control of aging.</title>
        <authorList>
            <person name="Reichwald K."/>
            <person name="Felder M."/>
            <person name="Petzold A."/>
            <person name="Koch P."/>
            <person name="Groth M."/>
            <person name="Platzer M."/>
        </authorList>
    </citation>
    <scope>NUCLEOTIDE SEQUENCE</scope>
    <source>
        <tissue evidence="2">Brain</tissue>
    </source>
</reference>
<dbReference type="AlphaFoldDB" id="A0A1A8NK42"/>
<protein>
    <submittedName>
        <fullName evidence="2">Uncharacterized protein</fullName>
    </submittedName>
</protein>
<gene>
    <name evidence="2" type="primary">CU655961.1</name>
</gene>
<organism evidence="2">
    <name type="scientific">Nothobranchius pienaari</name>
    <dbReference type="NCBI Taxonomy" id="704102"/>
    <lineage>
        <taxon>Eukaryota</taxon>
        <taxon>Metazoa</taxon>
        <taxon>Chordata</taxon>
        <taxon>Craniata</taxon>
        <taxon>Vertebrata</taxon>
        <taxon>Euteleostomi</taxon>
        <taxon>Actinopterygii</taxon>
        <taxon>Neopterygii</taxon>
        <taxon>Teleostei</taxon>
        <taxon>Neoteleostei</taxon>
        <taxon>Acanthomorphata</taxon>
        <taxon>Ovalentaria</taxon>
        <taxon>Atherinomorphae</taxon>
        <taxon>Cyprinodontiformes</taxon>
        <taxon>Nothobranchiidae</taxon>
        <taxon>Nothobranchius</taxon>
    </lineage>
</organism>
<sequence>MPGLHSGGDDVCWLHMEEQLLALRAHHINNEVKCSTMLLLDEISSQRATRGVIRQPSPAAAASVTFSEPSDTPLVTDEAEHSPLPSVKQA</sequence>
<dbReference type="EMBL" id="HAEG01003509">
    <property type="protein sequence ID" value="SBR69373.1"/>
    <property type="molecule type" value="Transcribed_RNA"/>
</dbReference>
<name>A0A1A8NK42_9TELE</name>
<accession>A0A1A8NK42</accession>
<proteinExistence type="predicted"/>
<feature type="non-terminal residue" evidence="2">
    <location>
        <position position="90"/>
    </location>
</feature>
<reference evidence="2" key="1">
    <citation type="submission" date="2016-05" db="EMBL/GenBank/DDBJ databases">
        <authorList>
            <person name="Lavstsen T."/>
            <person name="Jespersen J.S."/>
        </authorList>
    </citation>
    <scope>NUCLEOTIDE SEQUENCE</scope>
    <source>
        <tissue evidence="2">Brain</tissue>
    </source>
</reference>